<evidence type="ECO:0000256" key="2">
    <source>
        <dbReference type="ARBA" id="ARBA00023004"/>
    </source>
</evidence>
<comment type="caution">
    <text evidence="5">The sequence shown here is derived from an EMBL/GenBank/DDBJ whole genome shotgun (WGS) entry which is preliminary data.</text>
</comment>
<dbReference type="InterPro" id="IPR058240">
    <property type="entry name" value="rSAM_sf"/>
</dbReference>
<evidence type="ECO:0000256" key="3">
    <source>
        <dbReference type="ARBA" id="ARBA00023014"/>
    </source>
</evidence>
<dbReference type="AlphaFoldDB" id="A0A940SL25"/>
<sequence length="273" mass="30896">MKSEIFYKNPKSILNKGTGFLSGYTHSLNPYTGCSFSCSYCYVRQMPVSLFREGGQWGSWVDVKNGAADILKKEIVKAKKKGSVTIFMSSSTDPYQPIEHKETVTRSILEVLVETPPDFLLVQTRSPLVCRDIDLLQQLREKVRVSMTIETDSEIIRKYFSPEAPPIQARIKALQILADAGIPTQVAIAPLLPSGEYFPHKLKPIVNRICIDDFFLGDGSGGKRTKKIGIDKKFIELGLEEWYSTCAYKIVYKRFKEVFNEDQIYLSQAGFEP</sequence>
<keyword evidence="3" id="KW-0411">Iron-sulfur</keyword>
<keyword evidence="6" id="KW-1185">Reference proteome</keyword>
<evidence type="ECO:0000256" key="1">
    <source>
        <dbReference type="ARBA" id="ARBA00022723"/>
    </source>
</evidence>
<dbReference type="Gene3D" id="3.80.30.30">
    <property type="match status" value="1"/>
</dbReference>
<dbReference type="GO" id="GO:0051536">
    <property type="term" value="F:iron-sulfur cluster binding"/>
    <property type="evidence" value="ECO:0007669"/>
    <property type="project" value="UniProtKB-KW"/>
</dbReference>
<dbReference type="PANTHER" id="PTHR43432:SF3">
    <property type="entry name" value="SLR0285 PROTEIN"/>
    <property type="match status" value="1"/>
</dbReference>
<name>A0A940SL25_9BACI</name>
<dbReference type="InterPro" id="IPR040086">
    <property type="entry name" value="MJ0683-like"/>
</dbReference>
<dbReference type="PROSITE" id="PS51918">
    <property type="entry name" value="RADICAL_SAM"/>
    <property type="match status" value="1"/>
</dbReference>
<evidence type="ECO:0000313" key="6">
    <source>
        <dbReference type="Proteomes" id="UP000682134"/>
    </source>
</evidence>
<proteinExistence type="predicted"/>
<evidence type="ECO:0000313" key="5">
    <source>
        <dbReference type="EMBL" id="MBP0726634.1"/>
    </source>
</evidence>
<dbReference type="SFLD" id="SFLDS00029">
    <property type="entry name" value="Radical_SAM"/>
    <property type="match status" value="1"/>
</dbReference>
<dbReference type="RefSeq" id="WP_209406978.1">
    <property type="nucleotide sequence ID" value="NZ_JAGIYQ010000013.1"/>
</dbReference>
<dbReference type="CDD" id="cd01335">
    <property type="entry name" value="Radical_SAM"/>
    <property type="match status" value="1"/>
</dbReference>
<dbReference type="SUPFAM" id="SSF102114">
    <property type="entry name" value="Radical SAM enzymes"/>
    <property type="match status" value="1"/>
</dbReference>
<protein>
    <submittedName>
        <fullName evidence="5">Radical SAM protein</fullName>
    </submittedName>
</protein>
<dbReference type="Proteomes" id="UP000682134">
    <property type="component" value="Unassembled WGS sequence"/>
</dbReference>
<dbReference type="SFLD" id="SFLDG01084">
    <property type="entry name" value="Uncharacterised_Radical_SAM_Su"/>
    <property type="match status" value="1"/>
</dbReference>
<dbReference type="InterPro" id="IPR007197">
    <property type="entry name" value="rSAM"/>
</dbReference>
<keyword evidence="1" id="KW-0479">Metal-binding</keyword>
<organism evidence="5 6">
    <name type="scientific">Gottfriedia endophytica</name>
    <dbReference type="NCBI Taxonomy" id="2820819"/>
    <lineage>
        <taxon>Bacteria</taxon>
        <taxon>Bacillati</taxon>
        <taxon>Bacillota</taxon>
        <taxon>Bacilli</taxon>
        <taxon>Bacillales</taxon>
        <taxon>Bacillaceae</taxon>
        <taxon>Gottfriedia</taxon>
    </lineage>
</organism>
<dbReference type="EMBL" id="JAGIYQ010000013">
    <property type="protein sequence ID" value="MBP0726634.1"/>
    <property type="molecule type" value="Genomic_DNA"/>
</dbReference>
<dbReference type="GO" id="GO:0046872">
    <property type="term" value="F:metal ion binding"/>
    <property type="evidence" value="ECO:0007669"/>
    <property type="project" value="UniProtKB-KW"/>
</dbReference>
<dbReference type="PANTHER" id="PTHR43432">
    <property type="entry name" value="SLR0285 PROTEIN"/>
    <property type="match status" value="1"/>
</dbReference>
<gene>
    <name evidence="5" type="ORF">J5Y03_15850</name>
</gene>
<dbReference type="GO" id="GO:0003824">
    <property type="term" value="F:catalytic activity"/>
    <property type="evidence" value="ECO:0007669"/>
    <property type="project" value="InterPro"/>
</dbReference>
<accession>A0A940SL25</accession>
<dbReference type="Pfam" id="PF04055">
    <property type="entry name" value="Radical_SAM"/>
    <property type="match status" value="1"/>
</dbReference>
<reference evidence="5" key="1">
    <citation type="submission" date="2021-04" db="EMBL/GenBank/DDBJ databases">
        <title>Genome seq and assembly of Bacillus sp.</title>
        <authorList>
            <person name="Chhetri G."/>
        </authorList>
    </citation>
    <scope>NUCLEOTIDE SEQUENCE</scope>
    <source>
        <strain evidence="5">RG28</strain>
    </source>
</reference>
<evidence type="ECO:0000259" key="4">
    <source>
        <dbReference type="PROSITE" id="PS51918"/>
    </source>
</evidence>
<feature type="domain" description="Radical SAM core" evidence="4">
    <location>
        <begin position="20"/>
        <end position="262"/>
    </location>
</feature>
<keyword evidence="2" id="KW-0408">Iron</keyword>